<keyword evidence="8" id="KW-1185">Reference proteome</keyword>
<protein>
    <recommendedName>
        <fullName evidence="6">Aminoacyl-tRNA synthetase class Ia domain-containing protein</fullName>
    </recommendedName>
</protein>
<dbReference type="InterPro" id="IPR009008">
    <property type="entry name" value="Val/Leu/Ile-tRNA-synth_edit"/>
</dbReference>
<dbReference type="SUPFAM" id="SSF52374">
    <property type="entry name" value="Nucleotidylyl transferase"/>
    <property type="match status" value="1"/>
</dbReference>
<evidence type="ECO:0000313" key="8">
    <source>
        <dbReference type="Proteomes" id="UP000054560"/>
    </source>
</evidence>
<dbReference type="AlphaFoldDB" id="A0A0L0FAS9"/>
<evidence type="ECO:0000256" key="5">
    <source>
        <dbReference type="ARBA" id="ARBA00023146"/>
    </source>
</evidence>
<keyword evidence="4" id="KW-0648">Protein biosynthesis</keyword>
<keyword evidence="1" id="KW-0436">Ligase</keyword>
<evidence type="ECO:0000256" key="2">
    <source>
        <dbReference type="ARBA" id="ARBA00022741"/>
    </source>
</evidence>
<dbReference type="RefSeq" id="XP_014147508.1">
    <property type="nucleotide sequence ID" value="XM_014292033.1"/>
</dbReference>
<dbReference type="Proteomes" id="UP000054560">
    <property type="component" value="Unassembled WGS sequence"/>
</dbReference>
<dbReference type="InterPro" id="IPR023586">
    <property type="entry name" value="Ile-tRNA-ligase_type2"/>
</dbReference>
<dbReference type="STRING" id="667725.A0A0L0FAS9"/>
<dbReference type="PANTHER" id="PTHR42780">
    <property type="entry name" value="SOLEUCYL-TRNA SYNTHETASE"/>
    <property type="match status" value="1"/>
</dbReference>
<dbReference type="GO" id="GO:0006428">
    <property type="term" value="P:isoleucyl-tRNA aminoacylation"/>
    <property type="evidence" value="ECO:0007669"/>
    <property type="project" value="TreeGrafter"/>
</dbReference>
<dbReference type="Gene3D" id="3.90.740.10">
    <property type="entry name" value="Valyl/Leucyl/Isoleucyl-tRNA synthetase, editing domain"/>
    <property type="match status" value="1"/>
</dbReference>
<keyword evidence="5" id="KW-0030">Aminoacyl-tRNA synthetase</keyword>
<gene>
    <name evidence="7" type="ORF">SARC_13835</name>
</gene>
<keyword evidence="3" id="KW-0067">ATP-binding</keyword>
<evidence type="ECO:0000256" key="4">
    <source>
        <dbReference type="ARBA" id="ARBA00022917"/>
    </source>
</evidence>
<dbReference type="GeneID" id="25914339"/>
<dbReference type="InterPro" id="IPR002300">
    <property type="entry name" value="aa-tRNA-synth_Ia"/>
</dbReference>
<accession>A0A0L0FAS9</accession>
<dbReference type="Pfam" id="PF00133">
    <property type="entry name" value="tRNA-synt_1"/>
    <property type="match status" value="1"/>
</dbReference>
<dbReference type="GO" id="GO:0004822">
    <property type="term" value="F:isoleucine-tRNA ligase activity"/>
    <property type="evidence" value="ECO:0007669"/>
    <property type="project" value="InterPro"/>
</dbReference>
<proteinExistence type="predicted"/>
<dbReference type="SUPFAM" id="SSF50677">
    <property type="entry name" value="ValRS/IleRS/LeuRS editing domain"/>
    <property type="match status" value="1"/>
</dbReference>
<dbReference type="EMBL" id="KQ245400">
    <property type="protein sequence ID" value="KNC73606.1"/>
    <property type="molecule type" value="Genomic_DNA"/>
</dbReference>
<name>A0A0L0FAS9_9EUKA</name>
<dbReference type="GO" id="GO:0002161">
    <property type="term" value="F:aminoacyl-tRNA deacylase activity"/>
    <property type="evidence" value="ECO:0007669"/>
    <property type="project" value="InterPro"/>
</dbReference>
<organism evidence="7 8">
    <name type="scientific">Sphaeroforma arctica JP610</name>
    <dbReference type="NCBI Taxonomy" id="667725"/>
    <lineage>
        <taxon>Eukaryota</taxon>
        <taxon>Ichthyosporea</taxon>
        <taxon>Ichthyophonida</taxon>
        <taxon>Sphaeroforma</taxon>
    </lineage>
</organism>
<evidence type="ECO:0000256" key="1">
    <source>
        <dbReference type="ARBA" id="ARBA00022598"/>
    </source>
</evidence>
<dbReference type="GO" id="GO:0005524">
    <property type="term" value="F:ATP binding"/>
    <property type="evidence" value="ECO:0007669"/>
    <property type="project" value="UniProtKB-KW"/>
</dbReference>
<evidence type="ECO:0000313" key="7">
    <source>
        <dbReference type="EMBL" id="KNC73606.1"/>
    </source>
</evidence>
<dbReference type="Gene3D" id="3.40.50.620">
    <property type="entry name" value="HUPs"/>
    <property type="match status" value="1"/>
</dbReference>
<evidence type="ECO:0000259" key="6">
    <source>
        <dbReference type="Pfam" id="PF00133"/>
    </source>
</evidence>
<dbReference type="eggNOG" id="KOG0434">
    <property type="taxonomic scope" value="Eukaryota"/>
</dbReference>
<keyword evidence="2" id="KW-0547">Nucleotide-binding</keyword>
<evidence type="ECO:0000256" key="3">
    <source>
        <dbReference type="ARBA" id="ARBA00022840"/>
    </source>
</evidence>
<feature type="non-terminal residue" evidence="7">
    <location>
        <position position="152"/>
    </location>
</feature>
<sequence length="152" mass="17642">MAMGIDKYNAECRAIVMRYASEWISTVQRIGRWIDFENDYKTLYPSFMESCWWVCKQMFDKGLFYRGFKVLAVSTACATPLSNFEVQQNYKEVVDPAVVVAFPDTEEPEVNYLIWTTTPWTLPSNLALCVHDDMDYVKIKDVASDAIYVLMK</sequence>
<reference evidence="7 8" key="1">
    <citation type="submission" date="2011-02" db="EMBL/GenBank/DDBJ databases">
        <title>The Genome Sequence of Sphaeroforma arctica JP610.</title>
        <authorList>
            <consortium name="The Broad Institute Genome Sequencing Platform"/>
            <person name="Russ C."/>
            <person name="Cuomo C."/>
            <person name="Young S.K."/>
            <person name="Zeng Q."/>
            <person name="Gargeya S."/>
            <person name="Alvarado L."/>
            <person name="Berlin A."/>
            <person name="Chapman S.B."/>
            <person name="Chen Z."/>
            <person name="Freedman E."/>
            <person name="Gellesch M."/>
            <person name="Goldberg J."/>
            <person name="Griggs A."/>
            <person name="Gujja S."/>
            <person name="Heilman E."/>
            <person name="Heiman D."/>
            <person name="Howarth C."/>
            <person name="Mehta T."/>
            <person name="Neiman D."/>
            <person name="Pearson M."/>
            <person name="Roberts A."/>
            <person name="Saif S."/>
            <person name="Shea T."/>
            <person name="Shenoy N."/>
            <person name="Sisk P."/>
            <person name="Stolte C."/>
            <person name="Sykes S."/>
            <person name="White J."/>
            <person name="Yandava C."/>
            <person name="Burger G."/>
            <person name="Gray M.W."/>
            <person name="Holland P.W.H."/>
            <person name="King N."/>
            <person name="Lang F.B.F."/>
            <person name="Roger A.J."/>
            <person name="Ruiz-Trillo I."/>
            <person name="Haas B."/>
            <person name="Nusbaum C."/>
            <person name="Birren B."/>
        </authorList>
    </citation>
    <scope>NUCLEOTIDE SEQUENCE [LARGE SCALE GENOMIC DNA]</scope>
    <source>
        <strain evidence="7 8">JP610</strain>
    </source>
</reference>
<feature type="domain" description="Aminoacyl-tRNA synthetase class Ia" evidence="6">
    <location>
        <begin position="2"/>
        <end position="146"/>
    </location>
</feature>
<dbReference type="PANTHER" id="PTHR42780:SF1">
    <property type="entry name" value="ISOLEUCINE--TRNA LIGASE, CYTOPLASMIC"/>
    <property type="match status" value="1"/>
</dbReference>
<dbReference type="InterPro" id="IPR014729">
    <property type="entry name" value="Rossmann-like_a/b/a_fold"/>
</dbReference>
<dbReference type="OrthoDB" id="1706657at2759"/>